<gene>
    <name evidence="1" type="ORF">GSTENG00025107001</name>
</gene>
<protein>
    <submittedName>
        <fullName evidence="1">(spotted green pufferfish) hypothetical protein</fullName>
    </submittedName>
</protein>
<dbReference type="AlphaFoldDB" id="Q4S2F5"/>
<proteinExistence type="predicted"/>
<sequence>MFSKFTSILQHAVEAVSLLRNTDVYPETCLLSV</sequence>
<accession>Q4S2F5</accession>
<name>Q4S2F5_TETNG</name>
<organism evidence="1">
    <name type="scientific">Tetraodon nigroviridis</name>
    <name type="common">Spotted green pufferfish</name>
    <name type="synonym">Chelonodon nigroviridis</name>
    <dbReference type="NCBI Taxonomy" id="99883"/>
    <lineage>
        <taxon>Eukaryota</taxon>
        <taxon>Metazoa</taxon>
        <taxon>Chordata</taxon>
        <taxon>Craniata</taxon>
        <taxon>Vertebrata</taxon>
        <taxon>Euteleostomi</taxon>
        <taxon>Actinopterygii</taxon>
        <taxon>Neopterygii</taxon>
        <taxon>Teleostei</taxon>
        <taxon>Neoteleostei</taxon>
        <taxon>Acanthomorphata</taxon>
        <taxon>Eupercaria</taxon>
        <taxon>Tetraodontiformes</taxon>
        <taxon>Tetradontoidea</taxon>
        <taxon>Tetraodontidae</taxon>
        <taxon>Tetraodon</taxon>
    </lineage>
</organism>
<dbReference type="KEGG" id="tng:GSTEN00025107G001"/>
<dbReference type="EMBL" id="CAAE01014762">
    <property type="protein sequence ID" value="CAG05177.1"/>
    <property type="molecule type" value="Genomic_DNA"/>
</dbReference>
<comment type="caution">
    <text evidence="1">The sequence shown here is derived from an EMBL/GenBank/DDBJ whole genome shotgun (WGS) entry which is preliminary data.</text>
</comment>
<evidence type="ECO:0000313" key="1">
    <source>
        <dbReference type="EMBL" id="CAG05177.1"/>
    </source>
</evidence>
<reference evidence="1" key="1">
    <citation type="journal article" date="2004" name="Nature">
        <title>Genome duplication in the teleost fish Tetraodon nigroviridis reveals the early vertebrate proto-karyotype.</title>
        <authorList>
            <person name="Jaillon O."/>
            <person name="Aury J.-M."/>
            <person name="Brunet F."/>
            <person name="Petit J.-L."/>
            <person name="Stange-Thomann N."/>
            <person name="Mauceli E."/>
            <person name="Bouneau L."/>
            <person name="Fischer C."/>
            <person name="Ozouf-Costaz C."/>
            <person name="Bernot A."/>
            <person name="Nicaud S."/>
            <person name="Jaffe D."/>
            <person name="Fisher S."/>
            <person name="Lutfalla G."/>
            <person name="Dossat C."/>
            <person name="Segurens B."/>
            <person name="Dasilva C."/>
            <person name="Salanoubat M."/>
            <person name="Levy M."/>
            <person name="Boudet N."/>
            <person name="Castellano S."/>
            <person name="Anthouard V."/>
            <person name="Jubin C."/>
            <person name="Castelli V."/>
            <person name="Katinka M."/>
            <person name="Vacherie B."/>
            <person name="Biemont C."/>
            <person name="Skalli Z."/>
            <person name="Cattolico L."/>
            <person name="Poulain J."/>
            <person name="De Berardinis V."/>
            <person name="Cruaud C."/>
            <person name="Duprat S."/>
            <person name="Brottier P."/>
            <person name="Coutanceau J.-P."/>
            <person name="Gouzy J."/>
            <person name="Parra G."/>
            <person name="Lardier G."/>
            <person name="Chapple C."/>
            <person name="McKernan K.J."/>
            <person name="McEwan P."/>
            <person name="Bosak S."/>
            <person name="Kellis M."/>
            <person name="Volff J.-N."/>
            <person name="Guigo R."/>
            <person name="Zody M.C."/>
            <person name="Mesirov J."/>
            <person name="Lindblad-Toh K."/>
            <person name="Birren B."/>
            <person name="Nusbaum C."/>
            <person name="Kahn D."/>
            <person name="Robinson-Rechavi M."/>
            <person name="Laudet V."/>
            <person name="Schachter V."/>
            <person name="Quetier F."/>
            <person name="Saurin W."/>
            <person name="Scarpelli C."/>
            <person name="Wincker P."/>
            <person name="Lander E.S."/>
            <person name="Weissenbach J."/>
            <person name="Roest Crollius H."/>
        </authorList>
    </citation>
    <scope>NUCLEOTIDE SEQUENCE [LARGE SCALE GENOMIC DNA]</scope>
</reference>
<reference evidence="1" key="2">
    <citation type="submission" date="2004-02" db="EMBL/GenBank/DDBJ databases">
        <authorList>
            <consortium name="Genoscope"/>
            <consortium name="Whitehead Institute Centre for Genome Research"/>
        </authorList>
    </citation>
    <scope>NUCLEOTIDE SEQUENCE</scope>
</reference>